<comment type="similarity">
    <text evidence="1">Belongs to the sigma-70 factor family. ECF subfamily.</text>
</comment>
<evidence type="ECO:0000259" key="8">
    <source>
        <dbReference type="Pfam" id="PF20239"/>
    </source>
</evidence>
<evidence type="ECO:0000256" key="1">
    <source>
        <dbReference type="ARBA" id="ARBA00010641"/>
    </source>
</evidence>
<protein>
    <submittedName>
        <fullName evidence="9">Sigma-70 family RNA polymerase sigma factor</fullName>
    </submittedName>
</protein>
<dbReference type="EMBL" id="BAABAT010000027">
    <property type="protein sequence ID" value="GAA4257471.1"/>
    <property type="molecule type" value="Genomic_DNA"/>
</dbReference>
<feature type="region of interest" description="Disordered" evidence="5">
    <location>
        <begin position="403"/>
        <end position="423"/>
    </location>
</feature>
<accession>A0ABP8DJC2</accession>
<evidence type="ECO:0000259" key="6">
    <source>
        <dbReference type="Pfam" id="PF04542"/>
    </source>
</evidence>
<reference evidence="10" key="1">
    <citation type="journal article" date="2019" name="Int. J. Syst. Evol. Microbiol.">
        <title>The Global Catalogue of Microorganisms (GCM) 10K type strain sequencing project: providing services to taxonomists for standard genome sequencing and annotation.</title>
        <authorList>
            <consortium name="The Broad Institute Genomics Platform"/>
            <consortium name="The Broad Institute Genome Sequencing Center for Infectious Disease"/>
            <person name="Wu L."/>
            <person name="Ma J."/>
        </authorList>
    </citation>
    <scope>NUCLEOTIDE SEQUENCE [LARGE SCALE GENOMIC DNA]</scope>
    <source>
        <strain evidence="10">JCM 17441</strain>
    </source>
</reference>
<dbReference type="InterPro" id="IPR046531">
    <property type="entry name" value="DUF6596"/>
</dbReference>
<dbReference type="Gene3D" id="1.10.1740.10">
    <property type="match status" value="1"/>
</dbReference>
<dbReference type="PANTHER" id="PTHR47756">
    <property type="entry name" value="BLL6612 PROTEIN-RELATED"/>
    <property type="match status" value="1"/>
</dbReference>
<dbReference type="InterPro" id="IPR036388">
    <property type="entry name" value="WH-like_DNA-bd_sf"/>
</dbReference>
<proteinExistence type="inferred from homology"/>
<comment type="caution">
    <text evidence="9">The sequence shown here is derived from an EMBL/GenBank/DDBJ whole genome shotgun (WGS) entry which is preliminary data.</text>
</comment>
<dbReference type="RefSeq" id="WP_345134433.1">
    <property type="nucleotide sequence ID" value="NZ_BAABAT010000027.1"/>
</dbReference>
<gene>
    <name evidence="9" type="ORF">GCM10022255_074350</name>
</gene>
<dbReference type="Gene3D" id="1.10.10.10">
    <property type="entry name" value="Winged helix-like DNA-binding domain superfamily/Winged helix DNA-binding domain"/>
    <property type="match status" value="1"/>
</dbReference>
<evidence type="ECO:0000313" key="10">
    <source>
        <dbReference type="Proteomes" id="UP001500620"/>
    </source>
</evidence>
<keyword evidence="2" id="KW-0805">Transcription regulation</keyword>
<keyword evidence="10" id="KW-1185">Reference proteome</keyword>
<dbReference type="Pfam" id="PF04542">
    <property type="entry name" value="Sigma70_r2"/>
    <property type="match status" value="1"/>
</dbReference>
<dbReference type="InterPro" id="IPR013324">
    <property type="entry name" value="RNA_pol_sigma_r3/r4-like"/>
</dbReference>
<feature type="domain" description="RNA polymerase sigma-70 region 2" evidence="6">
    <location>
        <begin position="15"/>
        <end position="79"/>
    </location>
</feature>
<dbReference type="InterPro" id="IPR013249">
    <property type="entry name" value="RNA_pol_sigma70_r4_t2"/>
</dbReference>
<keyword evidence="4" id="KW-0804">Transcription</keyword>
<sequence>MTEDDARGAVARAFREERTSVLATLIRQTGDFGLAEDAVQDAFAAALVTWRRDGVPDRPGAWLLVAARRRAIDLARRSRSQHERAARLAASLDPDAPAEEPDPIGDDRLRLIFTCCHPALDLPARVALTLRTVGGLTTGEIARAFLVAEPTMGKRLVRAKHKIAEAGIRYRVPEADELPARLRGVLRVVYVVFTAGYAPADGDRAVRAELCAEAIRLGRLLCELLPAETEAWALLALMLLHDARRAARTDTDGRFVPLDRQDRGRWDRTRISEGLAALRRSDRPGPYQLQAAIAALHLAERTDWGAIAGLYDRLCELGPSPVAEVSRAVAAGFADGPATGLALLEPLLAAPAMRDYQPLHAAHAELLRRAGDRAGAAAAYRRAIELTGNAVERAELLRRYNEVQNDDVQNDDVQNGSAPATVR</sequence>
<evidence type="ECO:0000259" key="7">
    <source>
        <dbReference type="Pfam" id="PF08281"/>
    </source>
</evidence>
<keyword evidence="3" id="KW-0731">Sigma factor</keyword>
<dbReference type="SUPFAM" id="SSF88659">
    <property type="entry name" value="Sigma3 and sigma4 domains of RNA polymerase sigma factors"/>
    <property type="match status" value="1"/>
</dbReference>
<evidence type="ECO:0000256" key="5">
    <source>
        <dbReference type="SAM" id="MobiDB-lite"/>
    </source>
</evidence>
<dbReference type="Proteomes" id="UP001500620">
    <property type="component" value="Unassembled WGS sequence"/>
</dbReference>
<evidence type="ECO:0000256" key="4">
    <source>
        <dbReference type="ARBA" id="ARBA00023163"/>
    </source>
</evidence>
<dbReference type="Pfam" id="PF20239">
    <property type="entry name" value="DUF6596"/>
    <property type="match status" value="1"/>
</dbReference>
<dbReference type="Pfam" id="PF08281">
    <property type="entry name" value="Sigma70_r4_2"/>
    <property type="match status" value="1"/>
</dbReference>
<dbReference type="InterPro" id="IPR007627">
    <property type="entry name" value="RNA_pol_sigma70_r2"/>
</dbReference>
<organism evidence="9 10">
    <name type="scientific">Dactylosporangium darangshiense</name>
    <dbReference type="NCBI Taxonomy" id="579108"/>
    <lineage>
        <taxon>Bacteria</taxon>
        <taxon>Bacillati</taxon>
        <taxon>Actinomycetota</taxon>
        <taxon>Actinomycetes</taxon>
        <taxon>Micromonosporales</taxon>
        <taxon>Micromonosporaceae</taxon>
        <taxon>Dactylosporangium</taxon>
    </lineage>
</organism>
<feature type="domain" description="RNA polymerase sigma factor 70 region 4 type 2" evidence="7">
    <location>
        <begin position="112"/>
        <end position="162"/>
    </location>
</feature>
<evidence type="ECO:0000313" key="9">
    <source>
        <dbReference type="EMBL" id="GAA4257471.1"/>
    </source>
</evidence>
<evidence type="ECO:0000256" key="3">
    <source>
        <dbReference type="ARBA" id="ARBA00023082"/>
    </source>
</evidence>
<feature type="domain" description="DUF6596" evidence="8">
    <location>
        <begin position="181"/>
        <end position="281"/>
    </location>
</feature>
<dbReference type="PANTHER" id="PTHR47756:SF2">
    <property type="entry name" value="BLL6612 PROTEIN"/>
    <property type="match status" value="1"/>
</dbReference>
<dbReference type="SUPFAM" id="SSF88946">
    <property type="entry name" value="Sigma2 domain of RNA polymerase sigma factors"/>
    <property type="match status" value="1"/>
</dbReference>
<evidence type="ECO:0000256" key="2">
    <source>
        <dbReference type="ARBA" id="ARBA00023015"/>
    </source>
</evidence>
<name>A0ABP8DJC2_9ACTN</name>
<dbReference type="InterPro" id="IPR013325">
    <property type="entry name" value="RNA_pol_sigma_r2"/>
</dbReference>